<comment type="caution">
    <text evidence="1">The sequence shown here is derived from an EMBL/GenBank/DDBJ whole genome shotgun (WGS) entry which is preliminary data.</text>
</comment>
<organism evidence="1 2">
    <name type="scientific">Dermacentor silvarum</name>
    <name type="common">Tick</name>
    <dbReference type="NCBI Taxonomy" id="543639"/>
    <lineage>
        <taxon>Eukaryota</taxon>
        <taxon>Metazoa</taxon>
        <taxon>Ecdysozoa</taxon>
        <taxon>Arthropoda</taxon>
        <taxon>Chelicerata</taxon>
        <taxon>Arachnida</taxon>
        <taxon>Acari</taxon>
        <taxon>Parasitiformes</taxon>
        <taxon>Ixodida</taxon>
        <taxon>Ixodoidea</taxon>
        <taxon>Ixodidae</taxon>
        <taxon>Rhipicephalinae</taxon>
        <taxon>Dermacentor</taxon>
    </lineage>
</organism>
<name>A0ACB8C2L4_DERSI</name>
<gene>
    <name evidence="1" type="ORF">HPB49_007919</name>
</gene>
<protein>
    <submittedName>
        <fullName evidence="1">Uncharacterized protein</fullName>
    </submittedName>
</protein>
<sequence length="611" mass="67156">MGVTRCYVLLLLVAAARCGRAYDVERVTRLGRVGGNRLEVLGRKVEEYRGIPFAQPPVGRLRFLPPQPVKPWEGIVDATSRRTACPQVVLSNFLAGAIEYTEDCLHLNVWSPVARDEDLVPVVVWIHGGGFTQGCASYDDYTGAALAAKTGLVVVSMNYRLGLLGFLDANSPESPGNMGLMDQNVALKWVQENIREFGGDPSRVTIFGESAGGMSVHAHMLSPMSRGLFQRAYMMSGNLHSLDFFDATHESISKGDTVAAVVGCSGGDRSLASNPEAVIDCLRTKSADEILLAASEALAPKIFPFLPTYHNEFLPKVPTVAISKGFFHTVDIFLGVTEDEGTLALIYPLRSKLLPDDVEGLEDEMFKQSLHEGIFSWLKMDFSEMLEKYTADAQDKASLRRGYVDYLSDSTFVCPMHFTAEKHADRGQNVYSYVFGHKSSKAPLPTWMGTPHAFDMSYIFAVPLIDQNRFDAEDAVVSEVVLTALKTFVETGPDFPALGGGRRVFVMIMMMVKARRERRRWQLTTGRLLLSVACDGLFRKRCSRLAVNECRSSIMMASSMLLAFVPIGQVSLSAQRTVTHSANDCVKILASGGSGRFGMLRSEDISGFLEC</sequence>
<dbReference type="EMBL" id="CM023478">
    <property type="protein sequence ID" value="KAH7933077.1"/>
    <property type="molecule type" value="Genomic_DNA"/>
</dbReference>
<dbReference type="Proteomes" id="UP000821865">
    <property type="component" value="Chromosome 9"/>
</dbReference>
<keyword evidence="2" id="KW-1185">Reference proteome</keyword>
<reference evidence="1" key="1">
    <citation type="submission" date="2020-05" db="EMBL/GenBank/DDBJ databases">
        <title>Large-scale comparative analyses of tick genomes elucidate their genetic diversity and vector capacities.</title>
        <authorList>
            <person name="Jia N."/>
            <person name="Wang J."/>
            <person name="Shi W."/>
            <person name="Du L."/>
            <person name="Sun Y."/>
            <person name="Zhan W."/>
            <person name="Jiang J."/>
            <person name="Wang Q."/>
            <person name="Zhang B."/>
            <person name="Ji P."/>
            <person name="Sakyi L.B."/>
            <person name="Cui X."/>
            <person name="Yuan T."/>
            <person name="Jiang B."/>
            <person name="Yang W."/>
            <person name="Lam T.T.-Y."/>
            <person name="Chang Q."/>
            <person name="Ding S."/>
            <person name="Wang X."/>
            <person name="Zhu J."/>
            <person name="Ruan X."/>
            <person name="Zhao L."/>
            <person name="Wei J."/>
            <person name="Que T."/>
            <person name="Du C."/>
            <person name="Cheng J."/>
            <person name="Dai P."/>
            <person name="Han X."/>
            <person name="Huang E."/>
            <person name="Gao Y."/>
            <person name="Liu J."/>
            <person name="Shao H."/>
            <person name="Ye R."/>
            <person name="Li L."/>
            <person name="Wei W."/>
            <person name="Wang X."/>
            <person name="Wang C."/>
            <person name="Yang T."/>
            <person name="Huo Q."/>
            <person name="Li W."/>
            <person name="Guo W."/>
            <person name="Chen H."/>
            <person name="Zhou L."/>
            <person name="Ni X."/>
            <person name="Tian J."/>
            <person name="Zhou Y."/>
            <person name="Sheng Y."/>
            <person name="Liu T."/>
            <person name="Pan Y."/>
            <person name="Xia L."/>
            <person name="Li J."/>
            <person name="Zhao F."/>
            <person name="Cao W."/>
        </authorList>
    </citation>
    <scope>NUCLEOTIDE SEQUENCE</scope>
    <source>
        <strain evidence="1">Dsil-2018</strain>
    </source>
</reference>
<evidence type="ECO:0000313" key="1">
    <source>
        <dbReference type="EMBL" id="KAH7933077.1"/>
    </source>
</evidence>
<accession>A0ACB8C2L4</accession>
<evidence type="ECO:0000313" key="2">
    <source>
        <dbReference type="Proteomes" id="UP000821865"/>
    </source>
</evidence>
<proteinExistence type="predicted"/>